<dbReference type="SMART" id="SM00989">
    <property type="entry name" value="V4R"/>
    <property type="match status" value="1"/>
</dbReference>
<dbReference type="RefSeq" id="WP_069966801.1">
    <property type="nucleotide sequence ID" value="NZ_CM124774.1"/>
</dbReference>
<sequence length="219" mass="24860">MISVADLLIDNRIPGNYFAIDAYVRSDLELGLLENRRGNRLLAMPETLIQAIYSGLDKETGQATGLVLFNCGRWWGKNFYARFCEEIAEYYKTAVSDMAMVEFIQCLQQCWIVHGWGKIELDQTHQHLGFLLVNTWNSPFAAHAPKGNRPVCHLDAGIFSAFFSQLSNRELHCVQTDCESLGASCNRFILGLPDRLRPVESWVQDGLSHDEMMQRLAQS</sequence>
<gene>
    <name evidence="2" type="ORF">BH720_08730</name>
</gene>
<proteinExistence type="predicted"/>
<comment type="caution">
    <text evidence="2">The sequence shown here is derived from an EMBL/GenBank/DDBJ whole genome shotgun (WGS) entry which is preliminary data.</text>
</comment>
<dbReference type="PANTHER" id="PTHR35090">
    <property type="entry name" value="DNA-DIRECTED RNA POLYMERASE SUBUNIT I"/>
    <property type="match status" value="1"/>
</dbReference>
<dbReference type="Gene3D" id="3.30.1380.20">
    <property type="entry name" value="Trafficking protein particle complex subunit 3"/>
    <property type="match status" value="1"/>
</dbReference>
<dbReference type="OrthoDB" id="421300at2"/>
<accession>A0A1E5QLT7</accession>
<dbReference type="Pfam" id="PF02830">
    <property type="entry name" value="V4R"/>
    <property type="match status" value="1"/>
</dbReference>
<dbReference type="InterPro" id="IPR004096">
    <property type="entry name" value="V4R"/>
</dbReference>
<name>A0A1E5QLT7_9CYAN</name>
<protein>
    <submittedName>
        <fullName evidence="2">4-vinyl reductase</fullName>
    </submittedName>
</protein>
<dbReference type="InterPro" id="IPR024096">
    <property type="entry name" value="NO_sig/Golgi_transp_ligand-bd"/>
</dbReference>
<dbReference type="STRING" id="1781255.BH720_08730"/>
<dbReference type="SUPFAM" id="SSF111126">
    <property type="entry name" value="Ligand-binding domain in the NO signalling and Golgi transport"/>
    <property type="match status" value="1"/>
</dbReference>
<dbReference type="AlphaFoldDB" id="A0A1E5QLT7"/>
<evidence type="ECO:0000313" key="2">
    <source>
        <dbReference type="EMBL" id="OEJ75588.1"/>
    </source>
</evidence>
<evidence type="ECO:0000259" key="1">
    <source>
        <dbReference type="SMART" id="SM00989"/>
    </source>
</evidence>
<dbReference type="EMBL" id="MJGC01000048">
    <property type="protein sequence ID" value="OEJ75588.1"/>
    <property type="molecule type" value="Genomic_DNA"/>
</dbReference>
<organism evidence="2">
    <name type="scientific">Desertifilum tharense IPPAS B-1220</name>
    <dbReference type="NCBI Taxonomy" id="1781255"/>
    <lineage>
        <taxon>Bacteria</taxon>
        <taxon>Bacillati</taxon>
        <taxon>Cyanobacteriota</taxon>
        <taxon>Cyanophyceae</taxon>
        <taxon>Desertifilales</taxon>
        <taxon>Desertifilaceae</taxon>
        <taxon>Desertifilum</taxon>
    </lineage>
</organism>
<reference evidence="2" key="1">
    <citation type="submission" date="2016-09" db="EMBL/GenBank/DDBJ databases">
        <title>Draft genome of thermotolerant cyanobacterium Desertifilum sp. strain IPPAS B-1220.</title>
        <authorList>
            <person name="Sinetova M.A."/>
            <person name="Bolakhan K."/>
            <person name="Zayadan B.K."/>
            <person name="Mironov K.S."/>
            <person name="Ustinova V."/>
            <person name="Kupriyanova E.V."/>
            <person name="Sidorov R.A."/>
            <person name="Skrypnik A.N."/>
            <person name="Gogoleva N.E."/>
            <person name="Gogolev Y.V."/>
            <person name="Los D.A."/>
        </authorList>
    </citation>
    <scope>NUCLEOTIDE SEQUENCE [LARGE SCALE GENOMIC DNA]</scope>
    <source>
        <strain evidence="2">IPPAS B-1220</strain>
    </source>
</reference>
<feature type="domain" description="4-vinyl reductase 4VR" evidence="1">
    <location>
        <begin position="131"/>
        <end position="192"/>
    </location>
</feature>
<dbReference type="PANTHER" id="PTHR35090:SF1">
    <property type="entry name" value="SLR0144 PROTEIN"/>
    <property type="match status" value="1"/>
</dbReference>